<organism evidence="2 3">
    <name type="scientific">Lophiotrema nucula</name>
    <dbReference type="NCBI Taxonomy" id="690887"/>
    <lineage>
        <taxon>Eukaryota</taxon>
        <taxon>Fungi</taxon>
        <taxon>Dikarya</taxon>
        <taxon>Ascomycota</taxon>
        <taxon>Pezizomycotina</taxon>
        <taxon>Dothideomycetes</taxon>
        <taxon>Pleosporomycetidae</taxon>
        <taxon>Pleosporales</taxon>
        <taxon>Lophiotremataceae</taxon>
        <taxon>Lophiotrema</taxon>
    </lineage>
</organism>
<name>A0A6A5ZE90_9PLEO</name>
<protein>
    <submittedName>
        <fullName evidence="2">Uncharacterized protein</fullName>
    </submittedName>
</protein>
<dbReference type="OrthoDB" id="3770097at2759"/>
<gene>
    <name evidence="2" type="ORF">BDV96DRAFT_597993</name>
</gene>
<proteinExistence type="predicted"/>
<keyword evidence="1" id="KW-1133">Transmembrane helix</keyword>
<keyword evidence="1" id="KW-0812">Transmembrane</keyword>
<dbReference type="Proteomes" id="UP000799770">
    <property type="component" value="Unassembled WGS sequence"/>
</dbReference>
<accession>A0A6A5ZE90</accession>
<sequence>MPVWGGIPGWNDYFGLTTPVPVPAATPAPIIPIEHPTPPTTAVSWNIDTLNALLLPYSPFPPSLCTYLPTILFLSLLIYTAYLLLRLPNQISRHRSSRSEQVVQTWIWKRQWRTTSFAPFFGLVEYYVRDLIPWGPWDRDPVATQFPDKQYLALLSRMGIVPLHIQDGGFGNYKWLGVGERKPWWDRSAWWWTLLPLWVQSRRRAYFVFVVLYPSGFAQKSKEDSVTAYDAARKRFLKFLRYQWYYGVACHIRNPRAPRGQRDEYKSWMNAEGPLYATPLEIGAVSWFKWLLPFKADALLDVRDARKYKDWTDVVDYRYLSKTIARSEAAFVHVEAFHWGRDRIDEWVYKQAVRAGLEDLWTEERRVGDWRGHLRAYQGLRPLPVQDDQTRE</sequence>
<feature type="transmembrane region" description="Helical" evidence="1">
    <location>
        <begin position="66"/>
        <end position="85"/>
    </location>
</feature>
<evidence type="ECO:0000313" key="3">
    <source>
        <dbReference type="Proteomes" id="UP000799770"/>
    </source>
</evidence>
<reference evidence="2" key="1">
    <citation type="journal article" date="2020" name="Stud. Mycol.">
        <title>101 Dothideomycetes genomes: a test case for predicting lifestyles and emergence of pathogens.</title>
        <authorList>
            <person name="Haridas S."/>
            <person name="Albert R."/>
            <person name="Binder M."/>
            <person name="Bloem J."/>
            <person name="Labutti K."/>
            <person name="Salamov A."/>
            <person name="Andreopoulos B."/>
            <person name="Baker S."/>
            <person name="Barry K."/>
            <person name="Bills G."/>
            <person name="Bluhm B."/>
            <person name="Cannon C."/>
            <person name="Castanera R."/>
            <person name="Culley D."/>
            <person name="Daum C."/>
            <person name="Ezra D."/>
            <person name="Gonzalez J."/>
            <person name="Henrissat B."/>
            <person name="Kuo A."/>
            <person name="Liang C."/>
            <person name="Lipzen A."/>
            <person name="Lutzoni F."/>
            <person name="Magnuson J."/>
            <person name="Mondo S."/>
            <person name="Nolan M."/>
            <person name="Ohm R."/>
            <person name="Pangilinan J."/>
            <person name="Park H.-J."/>
            <person name="Ramirez L."/>
            <person name="Alfaro M."/>
            <person name="Sun H."/>
            <person name="Tritt A."/>
            <person name="Yoshinaga Y."/>
            <person name="Zwiers L.-H."/>
            <person name="Turgeon B."/>
            <person name="Goodwin S."/>
            <person name="Spatafora J."/>
            <person name="Crous P."/>
            <person name="Grigoriev I."/>
        </authorList>
    </citation>
    <scope>NUCLEOTIDE SEQUENCE</scope>
    <source>
        <strain evidence="2">CBS 627.86</strain>
    </source>
</reference>
<dbReference type="AlphaFoldDB" id="A0A6A5ZE90"/>
<evidence type="ECO:0000256" key="1">
    <source>
        <dbReference type="SAM" id="Phobius"/>
    </source>
</evidence>
<keyword evidence="1" id="KW-0472">Membrane</keyword>
<evidence type="ECO:0000313" key="2">
    <source>
        <dbReference type="EMBL" id="KAF2117047.1"/>
    </source>
</evidence>
<dbReference type="EMBL" id="ML977319">
    <property type="protein sequence ID" value="KAF2117047.1"/>
    <property type="molecule type" value="Genomic_DNA"/>
</dbReference>
<keyword evidence="3" id="KW-1185">Reference proteome</keyword>